<name>A0A8J8TC60_9EURY</name>
<dbReference type="OrthoDB" id="29061at2157"/>
<dbReference type="AlphaFoldDB" id="A0A8J8TC60"/>
<evidence type="ECO:0000259" key="7">
    <source>
        <dbReference type="PROSITE" id="PS50850"/>
    </source>
</evidence>
<keyword evidence="9" id="KW-1185">Reference proteome</keyword>
<dbReference type="InterPro" id="IPR020846">
    <property type="entry name" value="MFS_dom"/>
</dbReference>
<dbReference type="RefSeq" id="WP_142980044.1">
    <property type="nucleotide sequence ID" value="NZ_RKLU01000004.1"/>
</dbReference>
<feature type="transmembrane region" description="Helical" evidence="6">
    <location>
        <begin position="138"/>
        <end position="160"/>
    </location>
</feature>
<feature type="transmembrane region" description="Helical" evidence="6">
    <location>
        <begin position="338"/>
        <end position="357"/>
    </location>
</feature>
<sequence length="402" mass="40637">MALRDLRGDGRGWTLLAIASGWVFVLGGRFLVPAVLPQVKATFGISDAGAGVAITIIWAAYGLMQSPGGLLIDRLGERRLLTGSLLLTAASVVFLGAAPAFLAFLVGCGIFGLATGLYGPARGTALSRTFPDHDGTAIGATLAAGSLGSAILPLAAGSLVETYSWRLIVGSLGVPLLIGAVLVWRTVPGTGGGAVGTAPRQRVSDLLDALRGRGVGIAIVATTLMTFAFQGVSAFLVTYLVSVKDLAQPTAAAIFSLMFISGGVAQLASGSLADRFGDRPVLVGVAATNIPVLAAIPFVDSVVLVALVSLLIGVRLGITSVSNAYIIAVLPDRVTGTAWGALRTISFMLAAGGSTFVGTMADAALFDEAFLLLAVLTAVAAVLYTQLPSRAAARAAAADTSG</sequence>
<feature type="transmembrane region" description="Helical" evidence="6">
    <location>
        <begin position="43"/>
        <end position="64"/>
    </location>
</feature>
<evidence type="ECO:0000256" key="2">
    <source>
        <dbReference type="ARBA" id="ARBA00022475"/>
    </source>
</evidence>
<dbReference type="Gene3D" id="1.20.1250.20">
    <property type="entry name" value="MFS general substrate transporter like domains"/>
    <property type="match status" value="2"/>
</dbReference>
<dbReference type="PANTHER" id="PTHR43124:SF3">
    <property type="entry name" value="CHLORAMPHENICOL EFFLUX PUMP RV0191"/>
    <property type="match status" value="1"/>
</dbReference>
<keyword evidence="4 6" id="KW-1133">Transmembrane helix</keyword>
<dbReference type="GO" id="GO:0005886">
    <property type="term" value="C:plasma membrane"/>
    <property type="evidence" value="ECO:0007669"/>
    <property type="project" value="UniProtKB-SubCell"/>
</dbReference>
<feature type="transmembrane region" description="Helical" evidence="6">
    <location>
        <begin position="369"/>
        <end position="387"/>
    </location>
</feature>
<proteinExistence type="predicted"/>
<dbReference type="Proteomes" id="UP000705823">
    <property type="component" value="Unassembled WGS sequence"/>
</dbReference>
<comment type="caution">
    <text evidence="8">The sequence shown here is derived from an EMBL/GenBank/DDBJ whole genome shotgun (WGS) entry which is preliminary data.</text>
</comment>
<feature type="domain" description="Major facilitator superfamily (MFS) profile" evidence="7">
    <location>
        <begin position="14"/>
        <end position="392"/>
    </location>
</feature>
<feature type="transmembrane region" description="Helical" evidence="6">
    <location>
        <begin position="85"/>
        <end position="118"/>
    </location>
</feature>
<keyword evidence="5 6" id="KW-0472">Membrane</keyword>
<feature type="transmembrane region" description="Helical" evidence="6">
    <location>
        <begin position="253"/>
        <end position="272"/>
    </location>
</feature>
<keyword evidence="3 6" id="KW-0812">Transmembrane</keyword>
<gene>
    <name evidence="8" type="ORF">EGH24_10210</name>
</gene>
<evidence type="ECO:0000313" key="9">
    <source>
        <dbReference type="Proteomes" id="UP000705823"/>
    </source>
</evidence>
<evidence type="ECO:0000256" key="3">
    <source>
        <dbReference type="ARBA" id="ARBA00022692"/>
    </source>
</evidence>
<dbReference type="InterPro" id="IPR050189">
    <property type="entry name" value="MFS_Efflux_Transporters"/>
</dbReference>
<feature type="transmembrane region" description="Helical" evidence="6">
    <location>
        <begin position="215"/>
        <end position="241"/>
    </location>
</feature>
<evidence type="ECO:0000256" key="4">
    <source>
        <dbReference type="ARBA" id="ARBA00022989"/>
    </source>
</evidence>
<feature type="transmembrane region" description="Helical" evidence="6">
    <location>
        <begin position="167"/>
        <end position="187"/>
    </location>
</feature>
<evidence type="ECO:0000256" key="6">
    <source>
        <dbReference type="SAM" id="Phobius"/>
    </source>
</evidence>
<dbReference type="GO" id="GO:0022857">
    <property type="term" value="F:transmembrane transporter activity"/>
    <property type="evidence" value="ECO:0007669"/>
    <property type="project" value="InterPro"/>
</dbReference>
<dbReference type="InterPro" id="IPR011701">
    <property type="entry name" value="MFS"/>
</dbReference>
<feature type="transmembrane region" description="Helical" evidence="6">
    <location>
        <begin position="292"/>
        <end position="318"/>
    </location>
</feature>
<evidence type="ECO:0000256" key="5">
    <source>
        <dbReference type="ARBA" id="ARBA00023136"/>
    </source>
</evidence>
<dbReference type="Pfam" id="PF07690">
    <property type="entry name" value="MFS_1"/>
    <property type="match status" value="1"/>
</dbReference>
<evidence type="ECO:0000313" key="8">
    <source>
        <dbReference type="EMBL" id="TQQ79852.1"/>
    </source>
</evidence>
<protein>
    <submittedName>
        <fullName evidence="8">MFS transporter</fullName>
    </submittedName>
</protein>
<reference evidence="8" key="1">
    <citation type="submission" date="2019-02" db="EMBL/GenBank/DDBJ databases">
        <title>Halonotius sp. a new haloarchaeum isolated from saline soil.</title>
        <authorList>
            <person name="Duran-Viseras A."/>
            <person name="Sanchez-Porro C."/>
            <person name="Ventosa A."/>
        </authorList>
    </citation>
    <scope>NUCLEOTIDE SEQUENCE</scope>
    <source>
        <strain evidence="8">F15B</strain>
    </source>
</reference>
<dbReference type="SUPFAM" id="SSF103473">
    <property type="entry name" value="MFS general substrate transporter"/>
    <property type="match status" value="1"/>
</dbReference>
<evidence type="ECO:0000256" key="1">
    <source>
        <dbReference type="ARBA" id="ARBA00004651"/>
    </source>
</evidence>
<dbReference type="PANTHER" id="PTHR43124">
    <property type="entry name" value="PURINE EFFLUX PUMP PBUE"/>
    <property type="match status" value="1"/>
</dbReference>
<feature type="transmembrane region" description="Helical" evidence="6">
    <location>
        <begin position="12"/>
        <end position="31"/>
    </location>
</feature>
<comment type="subcellular location">
    <subcellularLocation>
        <location evidence="1">Cell membrane</location>
        <topology evidence="1">Multi-pass membrane protein</topology>
    </subcellularLocation>
</comment>
<dbReference type="EMBL" id="RKLU01000004">
    <property type="protein sequence ID" value="TQQ79852.1"/>
    <property type="molecule type" value="Genomic_DNA"/>
</dbReference>
<dbReference type="PROSITE" id="PS50850">
    <property type="entry name" value="MFS"/>
    <property type="match status" value="1"/>
</dbReference>
<keyword evidence="2" id="KW-1003">Cell membrane</keyword>
<dbReference type="InterPro" id="IPR036259">
    <property type="entry name" value="MFS_trans_sf"/>
</dbReference>
<accession>A0A8J8TC60</accession>
<organism evidence="8 9">
    <name type="scientific">Halonotius terrestris</name>
    <dbReference type="NCBI Taxonomy" id="2487750"/>
    <lineage>
        <taxon>Archaea</taxon>
        <taxon>Methanobacteriati</taxon>
        <taxon>Methanobacteriota</taxon>
        <taxon>Stenosarchaea group</taxon>
        <taxon>Halobacteria</taxon>
        <taxon>Halobacteriales</taxon>
        <taxon>Haloferacaceae</taxon>
        <taxon>Halonotius</taxon>
    </lineage>
</organism>